<organism evidence="2 3">
    <name type="scientific">Brochothrix campestris FSL F6-1037</name>
    <dbReference type="NCBI Taxonomy" id="1265861"/>
    <lineage>
        <taxon>Bacteria</taxon>
        <taxon>Bacillati</taxon>
        <taxon>Bacillota</taxon>
        <taxon>Bacilli</taxon>
        <taxon>Bacillales</taxon>
        <taxon>Listeriaceae</taxon>
        <taxon>Brochothrix</taxon>
    </lineage>
</organism>
<dbReference type="STRING" id="1265861.BCAMP_02635"/>
<keyword evidence="1" id="KW-0472">Membrane</keyword>
<feature type="transmembrane region" description="Helical" evidence="1">
    <location>
        <begin position="30"/>
        <end position="50"/>
    </location>
</feature>
<name>W7CQ10_9LIST</name>
<proteinExistence type="predicted"/>
<keyword evidence="3" id="KW-1185">Reference proteome</keyword>
<dbReference type="EMBL" id="AODH01000009">
    <property type="protein sequence ID" value="EUJ41744.1"/>
    <property type="molecule type" value="Genomic_DNA"/>
</dbReference>
<accession>W7CQ10</accession>
<dbReference type="Proteomes" id="UP000019243">
    <property type="component" value="Unassembled WGS sequence"/>
</dbReference>
<evidence type="ECO:0000256" key="1">
    <source>
        <dbReference type="SAM" id="Phobius"/>
    </source>
</evidence>
<dbReference type="AlphaFoldDB" id="W7CQ10"/>
<protein>
    <submittedName>
        <fullName evidence="2">Uncharacterized protein</fullName>
    </submittedName>
</protein>
<evidence type="ECO:0000313" key="3">
    <source>
        <dbReference type="Proteomes" id="UP000019243"/>
    </source>
</evidence>
<keyword evidence="1" id="KW-0812">Transmembrane</keyword>
<feature type="transmembrane region" description="Helical" evidence="1">
    <location>
        <begin position="56"/>
        <end position="78"/>
    </location>
</feature>
<keyword evidence="1" id="KW-1133">Transmembrane helix</keyword>
<evidence type="ECO:0000313" key="2">
    <source>
        <dbReference type="EMBL" id="EUJ41744.1"/>
    </source>
</evidence>
<feature type="transmembrane region" description="Helical" evidence="1">
    <location>
        <begin position="6"/>
        <end position="23"/>
    </location>
</feature>
<gene>
    <name evidence="2" type="ORF">BCAMP_02635</name>
</gene>
<sequence length="92" mass="10516">MTLMTVGLIVLPIILFVVLKIFIKSARVKAFLSYVLIVSLLVACFCLFDAKDNEQLFLYCLLFYLVVGVVYILVFNAVKKELYVKKSVERVC</sequence>
<reference evidence="2 3" key="1">
    <citation type="submission" date="2012-12" db="EMBL/GenBank/DDBJ databases">
        <title>Novel taxa of Listeriaceae from agricultural environments in the United States.</title>
        <authorList>
            <person name="den Bakker H.C."/>
            <person name="Allred A."/>
            <person name="Warchocki S."/>
            <person name="Wright E.M."/>
            <person name="Burrell A."/>
            <person name="Nightingale K.K."/>
            <person name="Kephart D."/>
            <person name="Wiedmann M."/>
        </authorList>
    </citation>
    <scope>NUCLEOTIDE SEQUENCE [LARGE SCALE GENOMIC DNA]</scope>
    <source>
        <strain evidence="2 3">FSL F6-1037</strain>
    </source>
</reference>
<comment type="caution">
    <text evidence="2">The sequence shown here is derived from an EMBL/GenBank/DDBJ whole genome shotgun (WGS) entry which is preliminary data.</text>
</comment>